<protein>
    <recommendedName>
        <fullName evidence="3">ACT domain-containing protein</fullName>
    </recommendedName>
</protein>
<gene>
    <name evidence="1" type="ORF">GPZ80_08105</name>
</gene>
<organism evidence="1 2">
    <name type="scientific">Actinokineospora xionganensis</name>
    <dbReference type="NCBI Taxonomy" id="2684470"/>
    <lineage>
        <taxon>Bacteria</taxon>
        <taxon>Bacillati</taxon>
        <taxon>Actinomycetota</taxon>
        <taxon>Actinomycetes</taxon>
        <taxon>Pseudonocardiales</taxon>
        <taxon>Pseudonocardiaceae</taxon>
        <taxon>Actinokineospora</taxon>
    </lineage>
</organism>
<comment type="caution">
    <text evidence="1">The sequence shown here is derived from an EMBL/GenBank/DDBJ whole genome shotgun (WGS) entry which is preliminary data.</text>
</comment>
<evidence type="ECO:0008006" key="3">
    <source>
        <dbReference type="Google" id="ProtNLM"/>
    </source>
</evidence>
<name>A0ABR7L372_9PSEU</name>
<accession>A0ABR7L372</accession>
<evidence type="ECO:0000313" key="2">
    <source>
        <dbReference type="Proteomes" id="UP000734823"/>
    </source>
</evidence>
<dbReference type="EMBL" id="JABVED010000003">
    <property type="protein sequence ID" value="MBC6447133.1"/>
    <property type="molecule type" value="Genomic_DNA"/>
</dbReference>
<dbReference type="RefSeq" id="WP_187219591.1">
    <property type="nucleotide sequence ID" value="NZ_JABVED010000003.1"/>
</dbReference>
<sequence length="176" mass="19460">MEQPQHSGELTPYVRALLGITVTGLWQLATVSADGTIPLPGTLVLESPAGFVTLSYAQEGLSCRGLVPREEIRWNTEPDLAMDSNDDEEWLSLVPLEDRAAVPELPLFIEVVTGWFGIGDYLDVFALILTGRGRSLVIMTTDDFDLRCATREEARTRADKVAANMNLVLTEQQQRL</sequence>
<evidence type="ECO:0000313" key="1">
    <source>
        <dbReference type="EMBL" id="MBC6447133.1"/>
    </source>
</evidence>
<keyword evidence="2" id="KW-1185">Reference proteome</keyword>
<proteinExistence type="predicted"/>
<dbReference type="Proteomes" id="UP000734823">
    <property type="component" value="Unassembled WGS sequence"/>
</dbReference>
<reference evidence="1 2" key="1">
    <citation type="submission" date="2020-06" db="EMBL/GenBank/DDBJ databases">
        <title>Actinokineospora xiongansis sp. nov., isolated from soil of Baiyangdian.</title>
        <authorList>
            <person name="Zhang X."/>
        </authorList>
    </citation>
    <scope>NUCLEOTIDE SEQUENCE [LARGE SCALE GENOMIC DNA]</scope>
    <source>
        <strain evidence="1 2">HBU206404</strain>
    </source>
</reference>